<evidence type="ECO:0000256" key="1">
    <source>
        <dbReference type="SAM" id="SignalP"/>
    </source>
</evidence>
<dbReference type="SUPFAM" id="SSF47565">
    <property type="entry name" value="Insect pheromone/odorant-binding proteins"/>
    <property type="match status" value="1"/>
</dbReference>
<dbReference type="Pfam" id="PF01395">
    <property type="entry name" value="PBP_GOBP"/>
    <property type="match status" value="1"/>
</dbReference>
<dbReference type="EMBL" id="GEZM01064499">
    <property type="protein sequence ID" value="JAV68755.1"/>
    <property type="molecule type" value="Transcribed_RNA"/>
</dbReference>
<reference evidence="3" key="3">
    <citation type="submission" date="2019-08" db="EMBL/GenBank/DDBJ databases">
        <authorList>
            <consortium name="Photinus pyralis genome working group"/>
            <person name="Fallon T.R."/>
            <person name="Sander Lower S.E."/>
            <person name="Weng J.-K."/>
        </authorList>
    </citation>
    <scope>NUCLEOTIDE SEQUENCE</scope>
    <source>
        <strain evidence="3">1611_PpyrPB1</strain>
        <tissue evidence="3">Whole body</tissue>
    </source>
</reference>
<dbReference type="EMBL" id="VVIM01000010">
    <property type="protein sequence ID" value="KAB0792686.1"/>
    <property type="molecule type" value="Genomic_DNA"/>
</dbReference>
<dbReference type="InterPro" id="IPR006170">
    <property type="entry name" value="PBP/GOBP"/>
</dbReference>
<keyword evidence="4" id="KW-1185">Reference proteome</keyword>
<evidence type="ECO:0000313" key="4">
    <source>
        <dbReference type="Proteomes" id="UP000327044"/>
    </source>
</evidence>
<accession>A0A1Y1L9Y7</accession>
<dbReference type="AlphaFoldDB" id="A0A1Y1L9Y7"/>
<dbReference type="Proteomes" id="UP000327044">
    <property type="component" value="Unassembled WGS sequence"/>
</dbReference>
<proteinExistence type="predicted"/>
<dbReference type="Gene3D" id="1.10.238.20">
    <property type="entry name" value="Pheromone/general odorant binding protein domain"/>
    <property type="match status" value="1"/>
</dbReference>
<dbReference type="CDD" id="cd23992">
    <property type="entry name" value="PBP_GOBP"/>
    <property type="match status" value="1"/>
</dbReference>
<dbReference type="OrthoDB" id="6610259at2759"/>
<dbReference type="InParanoid" id="A0A1Y1L9Y7"/>
<name>A0A1Y1L9Y7_PHOPY</name>
<feature type="signal peptide" evidence="1">
    <location>
        <begin position="1"/>
        <end position="18"/>
    </location>
</feature>
<feature type="chain" id="PRO_5036029818" evidence="1">
    <location>
        <begin position="19"/>
        <end position="139"/>
    </location>
</feature>
<keyword evidence="1" id="KW-0732">Signal</keyword>
<sequence>MLLKVLLIVVVAVHESSSFTSSSSMQEVFVAWRERTKDDSPRCQSSSGATAQEVDGFWQRYEFPKTKSFQCYLTCLMKAFDFLSVGGNLEGEKLVEGVEKITNSASDYCMEKTRGITDECQKVSEYAFCVVHSTTAFHN</sequence>
<reference evidence="2" key="1">
    <citation type="journal article" date="2016" name="Sci. Rep.">
        <title>Molecular characterization of firefly nuptial gifts: a multi-omics approach sheds light on postcopulatory sexual selection.</title>
        <authorList>
            <person name="Al-Wathiqui N."/>
            <person name="Fallon T.R."/>
            <person name="South A."/>
            <person name="Weng J.K."/>
            <person name="Lewis S.M."/>
        </authorList>
    </citation>
    <scope>NUCLEOTIDE SEQUENCE</scope>
</reference>
<reference evidence="3 4" key="2">
    <citation type="journal article" date="2018" name="Elife">
        <title>Firefly genomes illuminate parallel origins of bioluminescence in beetles.</title>
        <authorList>
            <person name="Fallon T.R."/>
            <person name="Lower S.E."/>
            <person name="Chang C.H."/>
            <person name="Bessho-Uehara M."/>
            <person name="Martin G.J."/>
            <person name="Bewick A.J."/>
            <person name="Behringer M."/>
            <person name="Debat H.J."/>
            <person name="Wong I."/>
            <person name="Day J.C."/>
            <person name="Suvorov A."/>
            <person name="Silva C.J."/>
            <person name="Stanger-Hall K.F."/>
            <person name="Hall D.W."/>
            <person name="Schmitz R.J."/>
            <person name="Nelson D.R."/>
            <person name="Lewis S.M."/>
            <person name="Shigenobu S."/>
            <person name="Bybee S.M."/>
            <person name="Larracuente A.M."/>
            <person name="Oba Y."/>
            <person name="Weng J.K."/>
        </authorList>
    </citation>
    <scope>NUCLEOTIDE SEQUENCE [LARGE SCALE GENOMIC DNA]</scope>
    <source>
        <strain evidence="3">1611_PpyrPB1</strain>
        <tissue evidence="3">Whole body</tissue>
    </source>
</reference>
<gene>
    <name evidence="3" type="ORF">PPYR_14645</name>
</gene>
<organism evidence="2">
    <name type="scientific">Photinus pyralis</name>
    <name type="common">Common eastern firefly</name>
    <name type="synonym">Lampyris pyralis</name>
    <dbReference type="NCBI Taxonomy" id="7054"/>
    <lineage>
        <taxon>Eukaryota</taxon>
        <taxon>Metazoa</taxon>
        <taxon>Ecdysozoa</taxon>
        <taxon>Arthropoda</taxon>
        <taxon>Hexapoda</taxon>
        <taxon>Insecta</taxon>
        <taxon>Pterygota</taxon>
        <taxon>Neoptera</taxon>
        <taxon>Endopterygota</taxon>
        <taxon>Coleoptera</taxon>
        <taxon>Polyphaga</taxon>
        <taxon>Elateriformia</taxon>
        <taxon>Elateroidea</taxon>
        <taxon>Lampyridae</taxon>
        <taxon>Lampyrinae</taxon>
        <taxon>Photinus</taxon>
    </lineage>
</organism>
<protein>
    <submittedName>
        <fullName evidence="2">Uncharacterized protein</fullName>
    </submittedName>
</protein>
<evidence type="ECO:0000313" key="2">
    <source>
        <dbReference type="EMBL" id="JAV68755.1"/>
    </source>
</evidence>
<dbReference type="GO" id="GO:0005549">
    <property type="term" value="F:odorant binding"/>
    <property type="evidence" value="ECO:0007669"/>
    <property type="project" value="InterPro"/>
</dbReference>
<dbReference type="InterPro" id="IPR036728">
    <property type="entry name" value="PBP_GOBP_sf"/>
</dbReference>
<evidence type="ECO:0000313" key="3">
    <source>
        <dbReference type="EMBL" id="KAB0792686.1"/>
    </source>
</evidence>